<dbReference type="AlphaFoldDB" id="A0A6D2G218"/>
<protein>
    <submittedName>
        <fullName evidence="1">Lipopolysaccharide 16-galactosyl transferase</fullName>
    </submittedName>
</protein>
<sequence>MVTSLKIAFIGEAVSGFGGMETVISNVIHTFEHNSPKINCEMFFFCRNDKMDKAWLKEIKYAQSFSNIKLSFLRRAKHVCNFSEWLKETSPDIVICIDVISCLYANKARKKSGKQFTIFSWPHFSLGP</sequence>
<proteinExistence type="predicted"/>
<gene>
    <name evidence="1" type="ORF">NCTC5773_00149</name>
</gene>
<accession>A0A6D2G218</accession>
<evidence type="ECO:0000313" key="1">
    <source>
        <dbReference type="EMBL" id="VEA00199.1"/>
    </source>
</evidence>
<dbReference type="Proteomes" id="UP000267858">
    <property type="component" value="Chromosome"/>
</dbReference>
<reference evidence="1 2" key="1">
    <citation type="submission" date="2018-12" db="EMBL/GenBank/DDBJ databases">
        <authorList>
            <consortium name="Pathogen Informatics"/>
        </authorList>
    </citation>
    <scope>NUCLEOTIDE SEQUENCE [LARGE SCALE GENOMIC DNA]</scope>
    <source>
        <strain evidence="1 2">NCTC5773</strain>
    </source>
</reference>
<name>A0A6D2G218_SALER</name>
<keyword evidence="1" id="KW-0808">Transferase</keyword>
<evidence type="ECO:0000313" key="2">
    <source>
        <dbReference type="Proteomes" id="UP000267858"/>
    </source>
</evidence>
<dbReference type="SUPFAM" id="SSF53756">
    <property type="entry name" value="UDP-Glycosyltransferase/glycogen phosphorylase"/>
    <property type="match status" value="1"/>
</dbReference>
<dbReference type="EMBL" id="LR134141">
    <property type="protein sequence ID" value="VEA00199.1"/>
    <property type="molecule type" value="Genomic_DNA"/>
</dbReference>
<dbReference type="GO" id="GO:0016740">
    <property type="term" value="F:transferase activity"/>
    <property type="evidence" value="ECO:0007669"/>
    <property type="project" value="UniProtKB-KW"/>
</dbReference>
<organism evidence="1 2">
    <name type="scientific">Salmonella enterica subsp. salamae</name>
    <dbReference type="NCBI Taxonomy" id="59202"/>
    <lineage>
        <taxon>Bacteria</taxon>
        <taxon>Pseudomonadati</taxon>
        <taxon>Pseudomonadota</taxon>
        <taxon>Gammaproteobacteria</taxon>
        <taxon>Enterobacterales</taxon>
        <taxon>Enterobacteriaceae</taxon>
        <taxon>Salmonella</taxon>
    </lineage>
</organism>